<organism evidence="7 8">
    <name type="scientific">Orchesella cincta</name>
    <name type="common">Springtail</name>
    <name type="synonym">Podura cincta</name>
    <dbReference type="NCBI Taxonomy" id="48709"/>
    <lineage>
        <taxon>Eukaryota</taxon>
        <taxon>Metazoa</taxon>
        <taxon>Ecdysozoa</taxon>
        <taxon>Arthropoda</taxon>
        <taxon>Hexapoda</taxon>
        <taxon>Collembola</taxon>
        <taxon>Entomobryomorpha</taxon>
        <taxon>Entomobryoidea</taxon>
        <taxon>Orchesellidae</taxon>
        <taxon>Orchesellinae</taxon>
        <taxon>Orchesella</taxon>
    </lineage>
</organism>
<keyword evidence="4 6" id="KW-0472">Membrane</keyword>
<evidence type="ECO:0000256" key="3">
    <source>
        <dbReference type="ARBA" id="ARBA00022989"/>
    </source>
</evidence>
<feature type="transmembrane region" description="Helical" evidence="6">
    <location>
        <begin position="78"/>
        <end position="98"/>
    </location>
</feature>
<feature type="transmembrane region" description="Helical" evidence="6">
    <location>
        <begin position="110"/>
        <end position="129"/>
    </location>
</feature>
<keyword evidence="3 6" id="KW-1133">Transmembrane helix</keyword>
<dbReference type="GO" id="GO:0012505">
    <property type="term" value="C:endomembrane system"/>
    <property type="evidence" value="ECO:0007669"/>
    <property type="project" value="UniProtKB-SubCell"/>
</dbReference>
<evidence type="ECO:0000313" key="8">
    <source>
        <dbReference type="Proteomes" id="UP000094527"/>
    </source>
</evidence>
<name>A0A1D2MUT6_ORCCI</name>
<evidence type="ECO:0000256" key="1">
    <source>
        <dbReference type="ARBA" id="ARBA00004127"/>
    </source>
</evidence>
<dbReference type="PANTHER" id="PTHR12479:SF10">
    <property type="entry name" value="LYSOSOMAL-ASSOCIATED TRANSMEMBRANE PROTEIN"/>
    <property type="match status" value="1"/>
</dbReference>
<evidence type="ECO:0000256" key="4">
    <source>
        <dbReference type="ARBA" id="ARBA00023136"/>
    </source>
</evidence>
<evidence type="ECO:0000256" key="2">
    <source>
        <dbReference type="ARBA" id="ARBA00022692"/>
    </source>
</evidence>
<dbReference type="Proteomes" id="UP000094527">
    <property type="component" value="Unassembled WGS sequence"/>
</dbReference>
<keyword evidence="2 6" id="KW-0812">Transmembrane</keyword>
<dbReference type="AlphaFoldDB" id="A0A1D2MUT6"/>
<reference evidence="7 8" key="1">
    <citation type="journal article" date="2016" name="Genome Biol. Evol.">
        <title>Gene Family Evolution Reflects Adaptation to Soil Environmental Stressors in the Genome of the Collembolan Orchesella cincta.</title>
        <authorList>
            <person name="Faddeeva-Vakhrusheva A."/>
            <person name="Derks M.F."/>
            <person name="Anvar S.Y."/>
            <person name="Agamennone V."/>
            <person name="Suring W."/>
            <person name="Smit S."/>
            <person name="van Straalen N.M."/>
            <person name="Roelofs D."/>
        </authorList>
    </citation>
    <scope>NUCLEOTIDE SEQUENCE [LARGE SCALE GENOMIC DNA]</scope>
    <source>
        <tissue evidence="7">Mixed pool</tissue>
    </source>
</reference>
<evidence type="ECO:0000256" key="6">
    <source>
        <dbReference type="SAM" id="Phobius"/>
    </source>
</evidence>
<dbReference type="GO" id="GO:0005765">
    <property type="term" value="C:lysosomal membrane"/>
    <property type="evidence" value="ECO:0007669"/>
    <property type="project" value="TreeGrafter"/>
</dbReference>
<dbReference type="InterPro" id="IPR051115">
    <property type="entry name" value="LAPTM_transporter"/>
</dbReference>
<protein>
    <submittedName>
        <fullName evidence="7">Lysosomal-associated transmembrane protein 5</fullName>
    </submittedName>
</protein>
<sequence>MEEVPVYSVDSGPNVHGGDMGHRKREDDVPRTCRCLNVPAVTLSIAIFFLILYIFVLSLNVGLLVFDPDQEYSMKASVPIIVLAAVNILLLLLMILGCAKEKPACLKPFLVLRICEFCIYCLTVLWFYLRYVIKGIWNSPDLDISLPDEYLGIHPELVSFLIWILGALRVYIIWVIWECYKYLKLIQNDRASRDWRPQRKFHYNDNEPAPGVNFRV</sequence>
<comment type="caution">
    <text evidence="7">The sequence shown here is derived from an EMBL/GenBank/DDBJ whole genome shotgun (WGS) entry which is preliminary data.</text>
</comment>
<gene>
    <name evidence="7" type="ORF">Ocin01_10106</name>
</gene>
<dbReference type="OMA" id="RICEFCI"/>
<feature type="region of interest" description="Disordered" evidence="5">
    <location>
        <begin position="1"/>
        <end position="26"/>
    </location>
</feature>
<dbReference type="EMBL" id="LJIJ01000525">
    <property type="protein sequence ID" value="ODM96574.1"/>
    <property type="molecule type" value="Genomic_DNA"/>
</dbReference>
<accession>A0A1D2MUT6</accession>
<feature type="transmembrane region" description="Helical" evidence="6">
    <location>
        <begin position="157"/>
        <end position="177"/>
    </location>
</feature>
<comment type="subcellular location">
    <subcellularLocation>
        <location evidence="1">Endomembrane system</location>
        <topology evidence="1">Multi-pass membrane protein</topology>
    </subcellularLocation>
</comment>
<dbReference type="OrthoDB" id="10002163at2759"/>
<feature type="transmembrane region" description="Helical" evidence="6">
    <location>
        <begin position="40"/>
        <end position="66"/>
    </location>
</feature>
<keyword evidence="8" id="KW-1185">Reference proteome</keyword>
<proteinExistence type="predicted"/>
<dbReference type="PANTHER" id="PTHR12479">
    <property type="entry name" value="LYSOSOMAL-ASSOCIATED TRANSMEMBRANE PROTEIN"/>
    <property type="match status" value="1"/>
</dbReference>
<evidence type="ECO:0000313" key="7">
    <source>
        <dbReference type="EMBL" id="ODM96574.1"/>
    </source>
</evidence>
<evidence type="ECO:0000256" key="5">
    <source>
        <dbReference type="SAM" id="MobiDB-lite"/>
    </source>
</evidence>